<dbReference type="STRING" id="1569628.A0A316V0A3"/>
<accession>A0A316V0A3</accession>
<name>A0A316V0A3_9BASI</name>
<feature type="region of interest" description="Disordered" evidence="1">
    <location>
        <begin position="1"/>
        <end position="27"/>
    </location>
</feature>
<evidence type="ECO:0000313" key="3">
    <source>
        <dbReference type="EMBL" id="PWN30980.1"/>
    </source>
</evidence>
<evidence type="ECO:0000313" key="4">
    <source>
        <dbReference type="Proteomes" id="UP000245884"/>
    </source>
</evidence>
<proteinExistence type="predicted"/>
<dbReference type="Gene3D" id="3.50.50.60">
    <property type="entry name" value="FAD/NAD(P)-binding domain"/>
    <property type="match status" value="1"/>
</dbReference>
<dbReference type="RefSeq" id="XP_025365592.1">
    <property type="nucleotide sequence ID" value="XM_025509476.1"/>
</dbReference>
<dbReference type="PANTHER" id="PTHR13847">
    <property type="entry name" value="SARCOSINE DEHYDROGENASE-RELATED"/>
    <property type="match status" value="1"/>
</dbReference>
<dbReference type="InterPro" id="IPR006076">
    <property type="entry name" value="FAD-dep_OxRdtase"/>
</dbReference>
<dbReference type="Proteomes" id="UP000245884">
    <property type="component" value="Unassembled WGS sequence"/>
</dbReference>
<dbReference type="GeneID" id="37031299"/>
<dbReference type="Pfam" id="PF01266">
    <property type="entry name" value="DAO"/>
    <property type="match status" value="1"/>
</dbReference>
<protein>
    <submittedName>
        <fullName evidence="3">DAO-domain-containing protein</fullName>
    </submittedName>
</protein>
<evidence type="ECO:0000256" key="1">
    <source>
        <dbReference type="SAM" id="MobiDB-lite"/>
    </source>
</evidence>
<dbReference type="SUPFAM" id="SSF51905">
    <property type="entry name" value="FAD/NAD(P)-binding domain"/>
    <property type="match status" value="1"/>
</dbReference>
<dbReference type="PANTHER" id="PTHR13847:SF260">
    <property type="entry name" value="FAD DEPENDENT OXIDOREDUCTASE DOMAIN-CONTAINING PROTEIN"/>
    <property type="match status" value="1"/>
</dbReference>
<gene>
    <name evidence="3" type="ORF">BDZ90DRAFT_30188</name>
</gene>
<dbReference type="GO" id="GO:0005737">
    <property type="term" value="C:cytoplasm"/>
    <property type="evidence" value="ECO:0007669"/>
    <property type="project" value="TreeGrafter"/>
</dbReference>
<feature type="domain" description="FAD dependent oxidoreductase" evidence="2">
    <location>
        <begin position="78"/>
        <end position="502"/>
    </location>
</feature>
<keyword evidence="4" id="KW-1185">Reference proteome</keyword>
<evidence type="ECO:0000259" key="2">
    <source>
        <dbReference type="Pfam" id="PF01266"/>
    </source>
</evidence>
<dbReference type="OrthoDB" id="429143at2759"/>
<dbReference type="InterPro" id="IPR036188">
    <property type="entry name" value="FAD/NAD-bd_sf"/>
</dbReference>
<dbReference type="AlphaFoldDB" id="A0A316V0A3"/>
<sequence>MATMTATETRTLGGGGDMAGTATRNDPLSAPALANLGPGFPVAHPTISHWQEHARDSPWHDHVHSTELMSKQPDDVELTIVGSGISGCLAAYFYLKQRHEEGLPGDGARGRVLLLEARRACSGATGRNGGHCRPDSYAGFLAYSKLFSPSAAHDILCNERETFELMRDVVQEEGLAEECEWWQGRTWALFLDVERKARARKAFEAYRGAGHLTEGDGPGQVQWIEDETQAREMSRVQEAVGGATFEAGCLYPLKFCHAILRICAERYGLELYTHTPVTAIHRGRSDEATSARWTVATPRGTISTGKLLLATNGYTTALLPSMNSWLAPHRAQCSSVRPSANFHASSPGRLDRTYSLGRREGSDYEYLTQRPDTAGGYFILGGGHPFASKESQVDTWDDSEVMPTISKHLSSYCGRVFDDWKLDDGGVGAVEMIWTGIQGYSRDSVPTVGEVPASLLPGATDRRLGDEDPTTQRASGRTNLYICGSHHGHGMARAATCSRGIAREMAGEASLLSTEASDEDWAQLTGLPAVFRWTATRAQRRDVDCRYDF</sequence>
<reference evidence="3 4" key="1">
    <citation type="journal article" date="2018" name="Mol. Biol. Evol.">
        <title>Broad Genomic Sampling Reveals a Smut Pathogenic Ancestry of the Fungal Clade Ustilaginomycotina.</title>
        <authorList>
            <person name="Kijpornyongpan T."/>
            <person name="Mondo S.J."/>
            <person name="Barry K."/>
            <person name="Sandor L."/>
            <person name="Lee J."/>
            <person name="Lipzen A."/>
            <person name="Pangilinan J."/>
            <person name="LaButti K."/>
            <person name="Hainaut M."/>
            <person name="Henrissat B."/>
            <person name="Grigoriev I.V."/>
            <person name="Spatafora J.W."/>
            <person name="Aime M.C."/>
        </authorList>
    </citation>
    <scope>NUCLEOTIDE SEQUENCE [LARGE SCALE GENOMIC DNA]</scope>
    <source>
        <strain evidence="3 4">MCA 5214</strain>
    </source>
</reference>
<dbReference type="Gene3D" id="3.30.9.10">
    <property type="entry name" value="D-Amino Acid Oxidase, subunit A, domain 2"/>
    <property type="match status" value="1"/>
</dbReference>
<feature type="compositionally biased region" description="Polar residues" evidence="1">
    <location>
        <begin position="1"/>
        <end position="10"/>
    </location>
</feature>
<organism evidence="3 4">
    <name type="scientific">Jaminaea rosea</name>
    <dbReference type="NCBI Taxonomy" id="1569628"/>
    <lineage>
        <taxon>Eukaryota</taxon>
        <taxon>Fungi</taxon>
        <taxon>Dikarya</taxon>
        <taxon>Basidiomycota</taxon>
        <taxon>Ustilaginomycotina</taxon>
        <taxon>Exobasidiomycetes</taxon>
        <taxon>Microstromatales</taxon>
        <taxon>Microstromatales incertae sedis</taxon>
        <taxon>Jaminaea</taxon>
    </lineage>
</organism>
<dbReference type="EMBL" id="KZ819662">
    <property type="protein sequence ID" value="PWN30980.1"/>
    <property type="molecule type" value="Genomic_DNA"/>
</dbReference>